<organism evidence="8">
    <name type="scientific">hydrothermal vent metagenome</name>
    <dbReference type="NCBI Taxonomy" id="652676"/>
    <lineage>
        <taxon>unclassified sequences</taxon>
        <taxon>metagenomes</taxon>
        <taxon>ecological metagenomes</taxon>
    </lineage>
</organism>
<dbReference type="PANTHER" id="PTHR23519:SF1">
    <property type="entry name" value="AUTOPHAGY-RELATED PROTEIN 22"/>
    <property type="match status" value="1"/>
</dbReference>
<evidence type="ECO:0000256" key="2">
    <source>
        <dbReference type="ARBA" id="ARBA00022448"/>
    </source>
</evidence>
<feature type="transmembrane region" description="Helical" evidence="6">
    <location>
        <begin position="327"/>
        <end position="349"/>
    </location>
</feature>
<protein>
    <submittedName>
        <fullName evidence="8">Uncharacterized MFS-type transporter YxiO</fullName>
    </submittedName>
</protein>
<name>A0A3B1A659_9ZZZZ</name>
<dbReference type="InterPro" id="IPR024671">
    <property type="entry name" value="Atg22-like"/>
</dbReference>
<dbReference type="EMBL" id="UOFU01000077">
    <property type="protein sequence ID" value="VAW95593.1"/>
    <property type="molecule type" value="Genomic_DNA"/>
</dbReference>
<dbReference type="SUPFAM" id="SSF103473">
    <property type="entry name" value="MFS general substrate transporter"/>
    <property type="match status" value="1"/>
</dbReference>
<feature type="transmembrane region" description="Helical" evidence="6">
    <location>
        <begin position="238"/>
        <end position="260"/>
    </location>
</feature>
<accession>A0A3B1A659</accession>
<feature type="transmembrane region" description="Helical" evidence="6">
    <location>
        <begin position="83"/>
        <end position="101"/>
    </location>
</feature>
<dbReference type="PROSITE" id="PS50850">
    <property type="entry name" value="MFS"/>
    <property type="match status" value="1"/>
</dbReference>
<keyword evidence="3 6" id="KW-0812">Transmembrane</keyword>
<evidence type="ECO:0000256" key="3">
    <source>
        <dbReference type="ARBA" id="ARBA00022692"/>
    </source>
</evidence>
<dbReference type="InterPro" id="IPR050495">
    <property type="entry name" value="ATG22/LtaA_families"/>
</dbReference>
<dbReference type="PANTHER" id="PTHR23519">
    <property type="entry name" value="AUTOPHAGY-RELATED PROTEIN 22"/>
    <property type="match status" value="1"/>
</dbReference>
<dbReference type="GO" id="GO:0022857">
    <property type="term" value="F:transmembrane transporter activity"/>
    <property type="evidence" value="ECO:0007669"/>
    <property type="project" value="InterPro"/>
</dbReference>
<sequence>MKRYATRPVIAWAFYDWANSAFATTVMAGFFPVFFKQYWGSGLDSTTSTFQLGLGNAVASLFIVLAAPLLGAMADRGGLRKRFLLLFALLGVICTAALSAVGAGQWAAALGLFVAATVGFMGANVFYDALLTVVAREEDWDMVSAIGYALGYLGGGLLFGINVAMTLSPDSFGLDSAEEAVRYSFLSVALWWTLFSVPLMLMVKEPPVVRRLSGWAVVCAGYRQVLDTFRHIRQLRPVFLFLLAYWLYIDGVDTIVRMAVDYGLAIGLEQTHLIGALLITQFVAFPAALAFGWLGQQIGAKRGILIAIGVYIAVTLWAVLIEEAWEFYLLAVCIGLVQGGIQALSRSLYARLIPMDKAAEFFGFYNMLGKFAALLGPLMVGVISVATGSHRVGMLSLILL</sequence>
<feature type="non-terminal residue" evidence="8">
    <location>
        <position position="400"/>
    </location>
</feature>
<dbReference type="AlphaFoldDB" id="A0A3B1A659"/>
<evidence type="ECO:0000256" key="1">
    <source>
        <dbReference type="ARBA" id="ARBA00004127"/>
    </source>
</evidence>
<dbReference type="GO" id="GO:0012505">
    <property type="term" value="C:endomembrane system"/>
    <property type="evidence" value="ECO:0007669"/>
    <property type="project" value="UniProtKB-SubCell"/>
</dbReference>
<feature type="domain" description="Major facilitator superfamily (MFS) profile" evidence="7">
    <location>
        <begin position="9"/>
        <end position="400"/>
    </location>
</feature>
<feature type="transmembrane region" description="Helical" evidence="6">
    <location>
        <begin position="361"/>
        <end position="386"/>
    </location>
</feature>
<evidence type="ECO:0000256" key="5">
    <source>
        <dbReference type="ARBA" id="ARBA00023136"/>
    </source>
</evidence>
<feature type="transmembrane region" description="Helical" evidence="6">
    <location>
        <begin position="12"/>
        <end position="35"/>
    </location>
</feature>
<feature type="transmembrane region" description="Helical" evidence="6">
    <location>
        <begin position="272"/>
        <end position="291"/>
    </location>
</feature>
<evidence type="ECO:0000259" key="7">
    <source>
        <dbReference type="PROSITE" id="PS50850"/>
    </source>
</evidence>
<evidence type="ECO:0000313" key="8">
    <source>
        <dbReference type="EMBL" id="VAW95593.1"/>
    </source>
</evidence>
<evidence type="ECO:0000256" key="4">
    <source>
        <dbReference type="ARBA" id="ARBA00022989"/>
    </source>
</evidence>
<dbReference type="Pfam" id="PF11700">
    <property type="entry name" value="ATG22"/>
    <property type="match status" value="1"/>
</dbReference>
<keyword evidence="4 6" id="KW-1133">Transmembrane helix</keyword>
<feature type="transmembrane region" description="Helical" evidence="6">
    <location>
        <begin position="183"/>
        <end position="203"/>
    </location>
</feature>
<proteinExistence type="predicted"/>
<gene>
    <name evidence="8" type="ORF">MNBD_GAMMA20-2399</name>
</gene>
<dbReference type="Gene3D" id="1.20.1250.20">
    <property type="entry name" value="MFS general substrate transporter like domains"/>
    <property type="match status" value="1"/>
</dbReference>
<reference evidence="8" key="1">
    <citation type="submission" date="2018-06" db="EMBL/GenBank/DDBJ databases">
        <authorList>
            <person name="Zhirakovskaya E."/>
        </authorList>
    </citation>
    <scope>NUCLEOTIDE SEQUENCE</scope>
</reference>
<feature type="transmembrane region" description="Helical" evidence="6">
    <location>
        <begin position="107"/>
        <end position="130"/>
    </location>
</feature>
<keyword evidence="5 6" id="KW-0472">Membrane</keyword>
<keyword evidence="2" id="KW-0813">Transport</keyword>
<feature type="transmembrane region" description="Helical" evidence="6">
    <location>
        <begin position="50"/>
        <end position="71"/>
    </location>
</feature>
<dbReference type="InterPro" id="IPR036259">
    <property type="entry name" value="MFS_trans_sf"/>
</dbReference>
<feature type="transmembrane region" description="Helical" evidence="6">
    <location>
        <begin position="142"/>
        <end position="163"/>
    </location>
</feature>
<dbReference type="InterPro" id="IPR020846">
    <property type="entry name" value="MFS_dom"/>
</dbReference>
<evidence type="ECO:0000256" key="6">
    <source>
        <dbReference type="SAM" id="Phobius"/>
    </source>
</evidence>
<feature type="transmembrane region" description="Helical" evidence="6">
    <location>
        <begin position="303"/>
        <end position="321"/>
    </location>
</feature>
<comment type="subcellular location">
    <subcellularLocation>
        <location evidence="1">Endomembrane system</location>
        <topology evidence="1">Multi-pass membrane protein</topology>
    </subcellularLocation>
</comment>